<evidence type="ECO:0000313" key="6">
    <source>
        <dbReference type="Proteomes" id="UP000641386"/>
    </source>
</evidence>
<dbReference type="PANTHER" id="PTHR45527">
    <property type="entry name" value="NONRIBOSOMAL PEPTIDE SYNTHETASE"/>
    <property type="match status" value="1"/>
</dbReference>
<feature type="domain" description="Carrier" evidence="4">
    <location>
        <begin position="797"/>
        <end position="881"/>
    </location>
</feature>
<dbReference type="InterPro" id="IPR025110">
    <property type="entry name" value="AMP-bd_C"/>
</dbReference>
<dbReference type="GO" id="GO:0043041">
    <property type="term" value="P:amino acid activation for nonribosomal peptide biosynthetic process"/>
    <property type="evidence" value="ECO:0007669"/>
    <property type="project" value="TreeGrafter"/>
</dbReference>
<dbReference type="InterPro" id="IPR020845">
    <property type="entry name" value="AMP-binding_CS"/>
</dbReference>
<dbReference type="GO" id="GO:0044550">
    <property type="term" value="P:secondary metabolite biosynthetic process"/>
    <property type="evidence" value="ECO:0007669"/>
    <property type="project" value="TreeGrafter"/>
</dbReference>
<dbReference type="Proteomes" id="UP000641386">
    <property type="component" value="Unassembled WGS sequence"/>
</dbReference>
<evidence type="ECO:0000256" key="1">
    <source>
        <dbReference type="ARBA" id="ARBA00022450"/>
    </source>
</evidence>
<dbReference type="SUPFAM" id="SSF52777">
    <property type="entry name" value="CoA-dependent acyltransferases"/>
    <property type="match status" value="1"/>
</dbReference>
<dbReference type="InterPro" id="IPR010071">
    <property type="entry name" value="AA_adenyl_dom"/>
</dbReference>
<dbReference type="InterPro" id="IPR029058">
    <property type="entry name" value="AB_hydrolase_fold"/>
</dbReference>
<dbReference type="Pfam" id="PF00501">
    <property type="entry name" value="AMP-binding"/>
    <property type="match status" value="1"/>
</dbReference>
<evidence type="ECO:0000256" key="2">
    <source>
        <dbReference type="ARBA" id="ARBA00022553"/>
    </source>
</evidence>
<dbReference type="Gene3D" id="3.40.50.1820">
    <property type="entry name" value="alpha/beta hydrolase"/>
    <property type="match status" value="1"/>
</dbReference>
<evidence type="ECO:0000256" key="3">
    <source>
        <dbReference type="SAM" id="MobiDB-lite"/>
    </source>
</evidence>
<reference evidence="5" key="1">
    <citation type="journal article" date="2014" name="Int. J. Syst. Evol. Microbiol.">
        <title>Complete genome sequence of Corynebacterium casei LMG S-19264T (=DSM 44701T), isolated from a smear-ripened cheese.</title>
        <authorList>
            <consortium name="US DOE Joint Genome Institute (JGI-PGF)"/>
            <person name="Walter F."/>
            <person name="Albersmeier A."/>
            <person name="Kalinowski J."/>
            <person name="Ruckert C."/>
        </authorList>
    </citation>
    <scope>NUCLEOTIDE SEQUENCE</scope>
    <source>
        <strain evidence="5">JCM 3302</strain>
    </source>
</reference>
<dbReference type="InterPro" id="IPR009081">
    <property type="entry name" value="PP-bd_ACP"/>
</dbReference>
<dbReference type="Gene3D" id="3.30.559.30">
    <property type="entry name" value="Nonribosomal peptide synthetase, condensation domain"/>
    <property type="match status" value="1"/>
</dbReference>
<dbReference type="GO" id="GO:0005737">
    <property type="term" value="C:cytoplasm"/>
    <property type="evidence" value="ECO:0007669"/>
    <property type="project" value="TreeGrafter"/>
</dbReference>
<dbReference type="RefSeq" id="WP_189896116.1">
    <property type="nucleotide sequence ID" value="NZ_BNBC01000002.1"/>
</dbReference>
<keyword evidence="1" id="KW-0596">Phosphopantetheine</keyword>
<dbReference type="GO" id="GO:0031177">
    <property type="term" value="F:phosphopantetheine binding"/>
    <property type="evidence" value="ECO:0007669"/>
    <property type="project" value="InterPro"/>
</dbReference>
<keyword evidence="6" id="KW-1185">Reference proteome</keyword>
<dbReference type="InterPro" id="IPR036736">
    <property type="entry name" value="ACP-like_sf"/>
</dbReference>
<gene>
    <name evidence="5" type="ORF">GCM10014715_06990</name>
</gene>
<dbReference type="Gene3D" id="3.30.300.30">
    <property type="match status" value="1"/>
</dbReference>
<organism evidence="5 6">
    <name type="scientific">Streptomyces spiralis</name>
    <dbReference type="NCBI Taxonomy" id="66376"/>
    <lineage>
        <taxon>Bacteria</taxon>
        <taxon>Bacillati</taxon>
        <taxon>Actinomycetota</taxon>
        <taxon>Actinomycetes</taxon>
        <taxon>Kitasatosporales</taxon>
        <taxon>Streptomycetaceae</taxon>
        <taxon>Streptomyces</taxon>
    </lineage>
</organism>
<dbReference type="Gene3D" id="2.30.38.10">
    <property type="entry name" value="Luciferase, Domain 3"/>
    <property type="match status" value="1"/>
</dbReference>
<dbReference type="AlphaFoldDB" id="A0A918ZLR0"/>
<dbReference type="Pfam" id="PF13193">
    <property type="entry name" value="AMP-binding_C"/>
    <property type="match status" value="1"/>
</dbReference>
<dbReference type="InterPro" id="IPR001031">
    <property type="entry name" value="Thioesterase"/>
</dbReference>
<evidence type="ECO:0000313" key="5">
    <source>
        <dbReference type="EMBL" id="GHE56593.1"/>
    </source>
</evidence>
<dbReference type="PANTHER" id="PTHR45527:SF1">
    <property type="entry name" value="FATTY ACID SYNTHASE"/>
    <property type="match status" value="1"/>
</dbReference>
<comment type="caution">
    <text evidence="5">The sequence shown here is derived from an EMBL/GenBank/DDBJ whole genome shotgun (WGS) entry which is preliminary data.</text>
</comment>
<dbReference type="InterPro" id="IPR000873">
    <property type="entry name" value="AMP-dep_synth/lig_dom"/>
</dbReference>
<dbReference type="PROSITE" id="PS50075">
    <property type="entry name" value="CARRIER"/>
    <property type="match status" value="1"/>
</dbReference>
<protein>
    <submittedName>
        <fullName evidence="5">Amino acid adenylation protein</fullName>
    </submittedName>
</protein>
<dbReference type="Gene3D" id="1.10.1200.10">
    <property type="entry name" value="ACP-like"/>
    <property type="match status" value="1"/>
</dbReference>
<dbReference type="Pfam" id="PF00975">
    <property type="entry name" value="Thioesterase"/>
    <property type="match status" value="1"/>
</dbReference>
<keyword evidence="2" id="KW-0597">Phosphoprotein</keyword>
<dbReference type="Gene3D" id="3.40.50.980">
    <property type="match status" value="2"/>
</dbReference>
<dbReference type="CDD" id="cd05930">
    <property type="entry name" value="A_NRPS"/>
    <property type="match status" value="1"/>
</dbReference>
<accession>A0A918ZLR0</accession>
<dbReference type="NCBIfam" id="TIGR01733">
    <property type="entry name" value="AA-adenyl-dom"/>
    <property type="match status" value="1"/>
</dbReference>
<dbReference type="PROSITE" id="PS00455">
    <property type="entry name" value="AMP_BINDING"/>
    <property type="match status" value="1"/>
</dbReference>
<dbReference type="SMART" id="SM00823">
    <property type="entry name" value="PKS_PP"/>
    <property type="match status" value="1"/>
</dbReference>
<dbReference type="SUPFAM" id="SSF56801">
    <property type="entry name" value="Acetyl-CoA synthetase-like"/>
    <property type="match status" value="1"/>
</dbReference>
<dbReference type="EMBL" id="BNBC01000002">
    <property type="protein sequence ID" value="GHE56593.1"/>
    <property type="molecule type" value="Genomic_DNA"/>
</dbReference>
<feature type="region of interest" description="Disordered" evidence="3">
    <location>
        <begin position="779"/>
        <end position="800"/>
    </location>
</feature>
<dbReference type="SUPFAM" id="SSF53474">
    <property type="entry name" value="alpha/beta-Hydrolases"/>
    <property type="match status" value="1"/>
</dbReference>
<dbReference type="FunFam" id="3.40.50.980:FF:000001">
    <property type="entry name" value="Non-ribosomal peptide synthetase"/>
    <property type="match status" value="1"/>
</dbReference>
<evidence type="ECO:0000259" key="4">
    <source>
        <dbReference type="PROSITE" id="PS50075"/>
    </source>
</evidence>
<dbReference type="InterPro" id="IPR020806">
    <property type="entry name" value="PKS_PP-bd"/>
</dbReference>
<name>A0A918ZLR0_9ACTN</name>
<reference evidence="5" key="2">
    <citation type="submission" date="2020-09" db="EMBL/GenBank/DDBJ databases">
        <authorList>
            <person name="Sun Q."/>
            <person name="Ohkuma M."/>
        </authorList>
    </citation>
    <scope>NUCLEOTIDE SEQUENCE</scope>
    <source>
        <strain evidence="5">JCM 3302</strain>
    </source>
</reference>
<dbReference type="Pfam" id="PF00550">
    <property type="entry name" value="PP-binding"/>
    <property type="match status" value="1"/>
</dbReference>
<sequence>MGTLVAADRDFWADVLTAGGFTAVPRWVGGQPVPGVARHEEPVPADVVESVRALAAELGVPVSAVLLAAHAKVLAALCGERDVVTGYATGGGGGPVPCRLTVAPPTWRGLVRSARRVEADLLTHRDFPVGELRRELGLTQPPYEVLFDPGETAGTGDGTQGSRTAESARSAKGTEDSGGGAGRAPSAGAAEGALPGDVVLDVRWSDGDGPAALRLRYRTDALDADAVARIGGYHLAALRLMTADADAEHVGQSLLSPEELREQLDGLAGPHRELPEARAHELFERQVRERPDAVAAVHGERSWTYAELNARANRLARALLARGLGREDVVAVVTERNLDWLAAVLAVFKAGGVYLPIEPHFPPGRIAATLKRAGCRLALTEPGSTASLDRAVATSAPDVEKLLVDTAYAEDHAEDDLGVEVAPGGLAYIYFTSGSTGEPKGAMCEHAGMLNHLFAKIDDLGIGPGRVVAQTAPQCFDISLWQLLAALLVGGRTLLVEQDAVVDVERFVDTLVRGRVGVAQVVPSYLEVVASYLEQHPRELPDLACVSVTGEALKRELVQRWFGVAPGIRLVNAYGLTETSDDTNHEVMDAVPERVLLGRPVNNVRVLVVDEHLSLVPLGAPGLIAFSGVCVGRGYVNDPERTREAYREDPYRPGERLYLGGDWGRWHPGGKLEFLGRRDSQVKIRGFRIEIGEIENTLLRVPGVRDGAVVVAELAGRSTHLIAYYSGRRLATEELRRALGDALPAYMVPTAFHWQDALPLTANGKIDRKALTALAEQAARTEPAARAQGPGGEHGDAPRTATERRLAEAWAELLGLPAERIGRGDHFFDSGGTSLSAVKLTIALNRAVSLKDITRHPVLADLAALLDGTARQRAGLLQPLAGADGRRECALVCFPYAGGNAVNFQPMASALAGSGLAVYAVELPGHDLAAADEPFAPLEQVVEEVVAEITGRGIGRVMLWGHSSGTALAVETARRLPRRGVEVVRVFLGAQLPGTAAERRAAAAELARCGNAEIAARLGADSGYTELGELNARHAEHIGAAYRHDCVSAHHYFADALDSPPAARLAAPVTVVVAADDPHTAGFHERHRDWRLLADHVDLRELADGGHYFPRTRPAEAARAVLGAAELLASS</sequence>
<proteinExistence type="predicted"/>
<dbReference type="GO" id="GO:0017000">
    <property type="term" value="P:antibiotic biosynthetic process"/>
    <property type="evidence" value="ECO:0007669"/>
    <property type="project" value="UniProtKB-ARBA"/>
</dbReference>
<feature type="region of interest" description="Disordered" evidence="3">
    <location>
        <begin position="143"/>
        <end position="191"/>
    </location>
</feature>
<dbReference type="InterPro" id="IPR045851">
    <property type="entry name" value="AMP-bd_C_sf"/>
</dbReference>